<dbReference type="STRING" id="454136.NIES2119_21480"/>
<comment type="caution">
    <text evidence="1">The sequence shown here is derived from an EMBL/GenBank/DDBJ whole genome shotgun (WGS) entry which is preliminary data.</text>
</comment>
<dbReference type="RefSeq" id="WP_073595548.1">
    <property type="nucleotide sequence ID" value="NZ_MRCE01000024.1"/>
</dbReference>
<reference evidence="1 2" key="1">
    <citation type="submission" date="2016-11" db="EMBL/GenBank/DDBJ databases">
        <title>Draft Genome Sequences of Nine Cyanobacterial Strains from Diverse Habitats.</title>
        <authorList>
            <person name="Zhu T."/>
            <person name="Hou S."/>
            <person name="Lu X."/>
            <person name="Hess W.R."/>
        </authorList>
    </citation>
    <scope>NUCLEOTIDE SEQUENCE [LARGE SCALE GENOMIC DNA]</scope>
    <source>
        <strain evidence="1 2">IAM M-71</strain>
    </source>
</reference>
<dbReference type="EMBL" id="MRCE01000024">
    <property type="protein sequence ID" value="OKH34076.1"/>
    <property type="molecule type" value="Genomic_DNA"/>
</dbReference>
<dbReference type="AlphaFoldDB" id="A0A1U7IBY6"/>
<proteinExistence type="predicted"/>
<dbReference type="Proteomes" id="UP000185860">
    <property type="component" value="Unassembled WGS sequence"/>
</dbReference>
<accession>A0A1U7IBY6</accession>
<sequence length="66" mass="7425">MKAPNCTASTCRCCYYYKVTGRRGGSCEILGVSVRAEWKSCHLAIIQFAADYKNSEKDRELANQQT</sequence>
<gene>
    <name evidence="1" type="ORF">NIES2119_21480</name>
</gene>
<protein>
    <submittedName>
        <fullName evidence="1">Uncharacterized protein</fullName>
    </submittedName>
</protein>
<evidence type="ECO:0000313" key="2">
    <source>
        <dbReference type="Proteomes" id="UP000185860"/>
    </source>
</evidence>
<dbReference type="OrthoDB" id="515968at2"/>
<name>A0A1U7IBY6_9CYAN</name>
<organism evidence="1 2">
    <name type="scientific">[Phormidium ambiguum] IAM M-71</name>
    <dbReference type="NCBI Taxonomy" id="454136"/>
    <lineage>
        <taxon>Bacteria</taxon>
        <taxon>Bacillati</taxon>
        <taxon>Cyanobacteriota</taxon>
        <taxon>Cyanophyceae</taxon>
        <taxon>Oscillatoriophycideae</taxon>
        <taxon>Aerosakkonematales</taxon>
        <taxon>Aerosakkonemataceae</taxon>
        <taxon>Floridanema</taxon>
    </lineage>
</organism>
<evidence type="ECO:0000313" key="1">
    <source>
        <dbReference type="EMBL" id="OKH34076.1"/>
    </source>
</evidence>